<dbReference type="Gene3D" id="1.10.10.60">
    <property type="entry name" value="Homeodomain-like"/>
    <property type="match status" value="1"/>
</dbReference>
<dbReference type="SUPFAM" id="SSF46689">
    <property type="entry name" value="Homeodomain-like"/>
    <property type="match status" value="1"/>
</dbReference>
<evidence type="ECO:0000256" key="3">
    <source>
        <dbReference type="ARBA" id="ARBA00023163"/>
    </source>
</evidence>
<evidence type="ECO:0000259" key="4">
    <source>
        <dbReference type="PROSITE" id="PS01124"/>
    </source>
</evidence>
<dbReference type="InterPro" id="IPR018060">
    <property type="entry name" value="HTH_AraC"/>
</dbReference>
<evidence type="ECO:0000256" key="1">
    <source>
        <dbReference type="ARBA" id="ARBA00023015"/>
    </source>
</evidence>
<organism evidence="5 6">
    <name type="scientific">Flagellimonas aquimarina</name>
    <dbReference type="NCBI Taxonomy" id="2201895"/>
    <lineage>
        <taxon>Bacteria</taxon>
        <taxon>Pseudomonadati</taxon>
        <taxon>Bacteroidota</taxon>
        <taxon>Flavobacteriia</taxon>
        <taxon>Flavobacteriales</taxon>
        <taxon>Flavobacteriaceae</taxon>
        <taxon>Flagellimonas</taxon>
    </lineage>
</organism>
<keyword evidence="2" id="KW-0238">DNA-binding</keyword>
<dbReference type="GO" id="GO:0043565">
    <property type="term" value="F:sequence-specific DNA binding"/>
    <property type="evidence" value="ECO:0007669"/>
    <property type="project" value="InterPro"/>
</dbReference>
<protein>
    <submittedName>
        <fullName evidence="5">AraC family transcriptional regulator</fullName>
    </submittedName>
</protein>
<keyword evidence="1" id="KW-0805">Transcription regulation</keyword>
<dbReference type="AlphaFoldDB" id="A0A316KY73"/>
<evidence type="ECO:0000313" key="5">
    <source>
        <dbReference type="EMBL" id="PWL38501.1"/>
    </source>
</evidence>
<keyword evidence="6" id="KW-1185">Reference proteome</keyword>
<evidence type="ECO:0000256" key="2">
    <source>
        <dbReference type="ARBA" id="ARBA00023125"/>
    </source>
</evidence>
<dbReference type="SMART" id="SM00342">
    <property type="entry name" value="HTH_ARAC"/>
    <property type="match status" value="1"/>
</dbReference>
<comment type="caution">
    <text evidence="5">The sequence shown here is derived from an EMBL/GenBank/DDBJ whole genome shotgun (WGS) entry which is preliminary data.</text>
</comment>
<dbReference type="PANTHER" id="PTHR43280:SF32">
    <property type="entry name" value="TRANSCRIPTIONAL REGULATORY PROTEIN"/>
    <property type="match status" value="1"/>
</dbReference>
<dbReference type="Proteomes" id="UP000245762">
    <property type="component" value="Unassembled WGS sequence"/>
</dbReference>
<accession>A0A316KY73</accession>
<dbReference type="PROSITE" id="PS01124">
    <property type="entry name" value="HTH_ARAC_FAMILY_2"/>
    <property type="match status" value="1"/>
</dbReference>
<proteinExistence type="predicted"/>
<name>A0A316KY73_9FLAO</name>
<feature type="domain" description="HTH araC/xylS-type" evidence="4">
    <location>
        <begin position="189"/>
        <end position="299"/>
    </location>
</feature>
<dbReference type="OrthoDB" id="629929at2"/>
<dbReference type="EMBL" id="QGEG01000002">
    <property type="protein sequence ID" value="PWL38501.1"/>
    <property type="molecule type" value="Genomic_DNA"/>
</dbReference>
<dbReference type="Pfam" id="PF12833">
    <property type="entry name" value="HTH_18"/>
    <property type="match status" value="1"/>
</dbReference>
<dbReference type="GO" id="GO:0003700">
    <property type="term" value="F:DNA-binding transcription factor activity"/>
    <property type="evidence" value="ECO:0007669"/>
    <property type="project" value="InterPro"/>
</dbReference>
<dbReference type="InterPro" id="IPR009057">
    <property type="entry name" value="Homeodomain-like_sf"/>
</dbReference>
<dbReference type="RefSeq" id="WP_109662494.1">
    <property type="nucleotide sequence ID" value="NZ_QGEG01000002.1"/>
</dbReference>
<reference evidence="5 6" key="1">
    <citation type="submission" date="2018-05" db="EMBL/GenBank/DDBJ databases">
        <title>Complete genome sequence of Flagellimonas aquimarina ECD12 isolated from seaweed Ecklonia cava.</title>
        <authorList>
            <person name="Choi S."/>
            <person name="Seong C."/>
        </authorList>
    </citation>
    <scope>NUCLEOTIDE SEQUENCE [LARGE SCALE GENOMIC DNA]</scope>
    <source>
        <strain evidence="5 6">ECD12</strain>
    </source>
</reference>
<keyword evidence="3" id="KW-0804">Transcription</keyword>
<evidence type="ECO:0000313" key="6">
    <source>
        <dbReference type="Proteomes" id="UP000245762"/>
    </source>
</evidence>
<gene>
    <name evidence="5" type="ORF">DKG77_09570</name>
</gene>
<dbReference type="PANTHER" id="PTHR43280">
    <property type="entry name" value="ARAC-FAMILY TRANSCRIPTIONAL REGULATOR"/>
    <property type="match status" value="1"/>
</dbReference>
<sequence>MEKKKTLANFYSESGNQVPESLKSGIGHFNVFVLDEFAGPKAKPMPFNRREYFKISLVTGKSRVHYADKIVKVDKHVLVFSNPQIPYNWEQIDEQLTGYFCVFTEAFFHQFGNLLAYPVFQPNGYPVFELTDDQVNSFVPVFKRMFSEISSDYAYKYDILRNLVFELIHAAMKLQPANLASNLHSNASERISSLFAELLERQFPIESPNQQMQLRSPADFAQQLGVHINHLNRALKDSVQKNTSTLIAERVIQESKILIRHTNWNISEIGHSLGFEETAHFSNFFKKHTSHSPLTYRKIEIV</sequence>